<gene>
    <name evidence="1" type="ordered locus">Srot_0649</name>
</gene>
<keyword evidence="2" id="KW-1185">Reference proteome</keyword>
<name>D6ZCT9_SEGRD</name>
<evidence type="ECO:0000313" key="1">
    <source>
        <dbReference type="EMBL" id="ADG97131.1"/>
    </source>
</evidence>
<dbReference type="RefSeq" id="WP_013137587.1">
    <property type="nucleotide sequence ID" value="NC_014168.1"/>
</dbReference>
<accession>D6ZCT9</accession>
<dbReference type="HOGENOM" id="CLU_2107318_0_0_11"/>
<proteinExistence type="predicted"/>
<dbReference type="AlphaFoldDB" id="D6ZCT9"/>
<sequence length="115" mass="12155">MTNQKLAMESADFRAAGHRLHNVGESLAAAYAAFCGEAAQQGNPWGSDQYGTVFAQGEGKYLSGMRNMQQAAEGETGYLALLRKLGENTVAAADQVEAEDEANAADLEAERSGLL</sequence>
<dbReference type="Proteomes" id="UP000002247">
    <property type="component" value="Chromosome"/>
</dbReference>
<evidence type="ECO:0000313" key="2">
    <source>
        <dbReference type="Proteomes" id="UP000002247"/>
    </source>
</evidence>
<dbReference type="EMBL" id="CP001958">
    <property type="protein sequence ID" value="ADG97131.1"/>
    <property type="molecule type" value="Genomic_DNA"/>
</dbReference>
<organism evidence="1 2">
    <name type="scientific">Segniliparus rotundus (strain ATCC BAA-972 / CDC 1076 / CIP 108378 / DSM 44985 / JCM 13578)</name>
    <dbReference type="NCBI Taxonomy" id="640132"/>
    <lineage>
        <taxon>Bacteria</taxon>
        <taxon>Bacillati</taxon>
        <taxon>Actinomycetota</taxon>
        <taxon>Actinomycetes</taxon>
        <taxon>Mycobacteriales</taxon>
        <taxon>Segniliparaceae</taxon>
        <taxon>Segniliparus</taxon>
    </lineage>
</organism>
<reference evidence="1 2" key="1">
    <citation type="journal article" date="2010" name="Stand. Genomic Sci.">
        <title>Complete genome sequence of Segniliparus rotundus type strain (CDC 1076).</title>
        <authorList>
            <person name="Sikorski J."/>
            <person name="Lapidus A."/>
            <person name="Copeland A."/>
            <person name="Misra M."/>
            <person name="Glavina Del Rio T."/>
            <person name="Nolan M."/>
            <person name="Lucas S."/>
            <person name="Chen F."/>
            <person name="Tice H."/>
            <person name="Cheng J.F."/>
            <person name="Jando M."/>
            <person name="Schneider S."/>
            <person name="Bruce D."/>
            <person name="Goodwin L."/>
            <person name="Pitluck S."/>
            <person name="Liolios K."/>
            <person name="Mikhailova N."/>
            <person name="Pati A."/>
            <person name="Ivanova N."/>
            <person name="Mavromatis K."/>
            <person name="Chen A."/>
            <person name="Palaniappan K."/>
            <person name="Chertkov O."/>
            <person name="Land M."/>
            <person name="Hauser L."/>
            <person name="Chang Y.J."/>
            <person name="Jeffries C.D."/>
            <person name="Brettin T."/>
            <person name="Detter J.C."/>
            <person name="Han C."/>
            <person name="Rohde M."/>
            <person name="Goker M."/>
            <person name="Bristow J."/>
            <person name="Eisen J.A."/>
            <person name="Markowitz V."/>
            <person name="Hugenholtz P."/>
            <person name="Kyrpides N.C."/>
            <person name="Klenk H.P."/>
        </authorList>
    </citation>
    <scope>NUCLEOTIDE SEQUENCE [LARGE SCALE GENOMIC DNA]</scope>
    <source>
        <strain evidence="2">ATCC BAA-972 / CDC 1076 / CIP 108378 / DSM 44985 / JCM 13578</strain>
    </source>
</reference>
<dbReference type="OrthoDB" id="4560721at2"/>
<protein>
    <submittedName>
        <fullName evidence="1">Uncharacterized protein</fullName>
    </submittedName>
</protein>
<dbReference type="STRING" id="640132.Srot_0649"/>
<dbReference type="KEGG" id="srt:Srot_0649"/>